<evidence type="ECO:0000313" key="10">
    <source>
        <dbReference type="Proteomes" id="UP000023152"/>
    </source>
</evidence>
<evidence type="ECO:0000256" key="3">
    <source>
        <dbReference type="ARBA" id="ARBA00012991"/>
    </source>
</evidence>
<dbReference type="GO" id="GO:0008442">
    <property type="term" value="F:3-hydroxyisobutyrate dehydrogenase activity"/>
    <property type="evidence" value="ECO:0007669"/>
    <property type="project" value="UniProtKB-EC"/>
</dbReference>
<evidence type="ECO:0000256" key="4">
    <source>
        <dbReference type="ARBA" id="ARBA00022456"/>
    </source>
</evidence>
<sequence length="260" mass="29038">MRSLKLHYPRFSLGKRFSVGQSNFSSTSSDRKPIGLVGLGKIGSAMGRNFVHRGQYSVVGYDIDRGQRSRFYDSNAHTKRCEVVSHPSELMERCDTIVTVLPNDTILKSFVSNEMLPHFRNSSNMNSEVIKVHISCSTVGPQTAHDLYTLQQERTNNRFEYMSAPVFARPDGMAKAQAYIPISGNLKFMPKCSELLQHTSTEVCGFGADVKSACVVKLCGNFLIASAIESMAESFTLGAFFFFPFVPLPFPKKKNSFLYI</sequence>
<evidence type="ECO:0000256" key="5">
    <source>
        <dbReference type="ARBA" id="ARBA00023002"/>
    </source>
</evidence>
<protein>
    <recommendedName>
        <fullName evidence="3">3-hydroxyisobutyrate dehydrogenase</fullName>
        <ecNumber evidence="3">1.1.1.31</ecNumber>
    </recommendedName>
</protein>
<keyword evidence="4" id="KW-0101">Branched-chain amino acid catabolism</keyword>
<keyword evidence="6" id="KW-0520">NAD</keyword>
<dbReference type="AlphaFoldDB" id="X6N3H5"/>
<keyword evidence="5" id="KW-0560">Oxidoreductase</keyword>
<keyword evidence="10" id="KW-1185">Reference proteome</keyword>
<dbReference type="PANTHER" id="PTHR22981:SF7">
    <property type="entry name" value="3-HYDROXYISOBUTYRATE DEHYDROGENASE, MITOCHONDRIAL"/>
    <property type="match status" value="1"/>
</dbReference>
<dbReference type="EMBL" id="ASPP01013226">
    <property type="protein sequence ID" value="ETO19852.1"/>
    <property type="molecule type" value="Genomic_DNA"/>
</dbReference>
<name>X6N3H5_RETFI</name>
<evidence type="ECO:0000256" key="6">
    <source>
        <dbReference type="ARBA" id="ARBA00023027"/>
    </source>
</evidence>
<dbReference type="PANTHER" id="PTHR22981">
    <property type="entry name" value="3-HYDROXYISOBUTYRATE DEHYDROGENASE-RELATED"/>
    <property type="match status" value="1"/>
</dbReference>
<comment type="pathway">
    <text evidence="1">Amino-acid degradation; L-valine degradation.</text>
</comment>
<reference evidence="9 10" key="1">
    <citation type="journal article" date="2013" name="Curr. Biol.">
        <title>The Genome of the Foraminiferan Reticulomyxa filosa.</title>
        <authorList>
            <person name="Glockner G."/>
            <person name="Hulsmann N."/>
            <person name="Schleicher M."/>
            <person name="Noegel A.A."/>
            <person name="Eichinger L."/>
            <person name="Gallinger C."/>
            <person name="Pawlowski J."/>
            <person name="Sierra R."/>
            <person name="Euteneuer U."/>
            <person name="Pillet L."/>
            <person name="Moustafa A."/>
            <person name="Platzer M."/>
            <person name="Groth M."/>
            <person name="Szafranski K."/>
            <person name="Schliwa M."/>
        </authorList>
    </citation>
    <scope>NUCLEOTIDE SEQUENCE [LARGE SCALE GENOMIC DNA]</scope>
</reference>
<dbReference type="Proteomes" id="UP000023152">
    <property type="component" value="Unassembled WGS sequence"/>
</dbReference>
<dbReference type="EC" id="1.1.1.31" evidence="3"/>
<dbReference type="OrthoDB" id="435038at2759"/>
<dbReference type="Pfam" id="PF03446">
    <property type="entry name" value="NAD_binding_2"/>
    <property type="match status" value="1"/>
</dbReference>
<dbReference type="SUPFAM" id="SSF51735">
    <property type="entry name" value="NAD(P)-binding Rossmann-fold domains"/>
    <property type="match status" value="1"/>
</dbReference>
<evidence type="ECO:0000256" key="2">
    <source>
        <dbReference type="ARBA" id="ARBA00006013"/>
    </source>
</evidence>
<comment type="similarity">
    <text evidence="2">Belongs to the HIBADH-related family. 3-hydroxyisobutyrate dehydrogenase subfamily.</text>
</comment>
<organism evidence="9 10">
    <name type="scientific">Reticulomyxa filosa</name>
    <dbReference type="NCBI Taxonomy" id="46433"/>
    <lineage>
        <taxon>Eukaryota</taxon>
        <taxon>Sar</taxon>
        <taxon>Rhizaria</taxon>
        <taxon>Retaria</taxon>
        <taxon>Foraminifera</taxon>
        <taxon>Monothalamids</taxon>
        <taxon>Reticulomyxidae</taxon>
        <taxon>Reticulomyxa</taxon>
    </lineage>
</organism>
<comment type="caution">
    <text evidence="9">The sequence shown here is derived from an EMBL/GenBank/DDBJ whole genome shotgun (WGS) entry which is preliminary data.</text>
</comment>
<dbReference type="Gene3D" id="3.40.50.720">
    <property type="entry name" value="NAD(P)-binding Rossmann-like Domain"/>
    <property type="match status" value="1"/>
</dbReference>
<accession>X6N3H5</accession>
<evidence type="ECO:0000259" key="8">
    <source>
        <dbReference type="Pfam" id="PF03446"/>
    </source>
</evidence>
<dbReference type="GO" id="GO:0050661">
    <property type="term" value="F:NADP binding"/>
    <property type="evidence" value="ECO:0007669"/>
    <property type="project" value="InterPro"/>
</dbReference>
<evidence type="ECO:0000256" key="7">
    <source>
        <dbReference type="ARBA" id="ARBA00049197"/>
    </source>
</evidence>
<dbReference type="InterPro" id="IPR036291">
    <property type="entry name" value="NAD(P)-bd_dom_sf"/>
</dbReference>
<feature type="domain" description="6-phosphogluconate dehydrogenase NADP-binding" evidence="8">
    <location>
        <begin position="34"/>
        <end position="204"/>
    </location>
</feature>
<comment type="catalytic activity">
    <reaction evidence="7">
        <text>3-hydroxy-2-methylpropanoate + NAD(+) = 2-methyl-3-oxopropanoate + NADH + H(+)</text>
        <dbReference type="Rhea" id="RHEA:17681"/>
        <dbReference type="ChEBI" id="CHEBI:11805"/>
        <dbReference type="ChEBI" id="CHEBI:15378"/>
        <dbReference type="ChEBI" id="CHEBI:57540"/>
        <dbReference type="ChEBI" id="CHEBI:57700"/>
        <dbReference type="ChEBI" id="CHEBI:57945"/>
        <dbReference type="EC" id="1.1.1.31"/>
    </reaction>
</comment>
<dbReference type="GO" id="GO:0009083">
    <property type="term" value="P:branched-chain amino acid catabolic process"/>
    <property type="evidence" value="ECO:0007669"/>
    <property type="project" value="UniProtKB-KW"/>
</dbReference>
<gene>
    <name evidence="9" type="ORF">RFI_17376</name>
</gene>
<evidence type="ECO:0000313" key="9">
    <source>
        <dbReference type="EMBL" id="ETO19852.1"/>
    </source>
</evidence>
<dbReference type="InterPro" id="IPR006115">
    <property type="entry name" value="6PGDH_NADP-bd"/>
</dbReference>
<proteinExistence type="inferred from homology"/>
<evidence type="ECO:0000256" key="1">
    <source>
        <dbReference type="ARBA" id="ARBA00005109"/>
    </source>
</evidence>